<reference evidence="6" key="1">
    <citation type="submission" date="2013-10" db="EMBL/GenBank/DDBJ databases">
        <title>Genomic analysis of the causative agents of coccidiosis in chickens.</title>
        <authorList>
            <person name="Reid A.J."/>
            <person name="Blake D."/>
            <person name="Billington K."/>
            <person name="Browne H."/>
            <person name="Dunn M."/>
            <person name="Hung S."/>
            <person name="Kawahara F."/>
            <person name="Miranda-Saavedra D."/>
            <person name="Mourier T."/>
            <person name="Nagra H."/>
            <person name="Otto T.D."/>
            <person name="Rawlings N."/>
            <person name="Sanchez A."/>
            <person name="Sanders M."/>
            <person name="Subramaniam C."/>
            <person name="Tay Y."/>
            <person name="Dear P."/>
            <person name="Doerig C."/>
            <person name="Gruber A."/>
            <person name="Parkinson J."/>
            <person name="Shirley M."/>
            <person name="Wan K.L."/>
            <person name="Berriman M."/>
            <person name="Tomley F."/>
            <person name="Pain A."/>
        </authorList>
    </citation>
    <scope>NUCLEOTIDE SEQUENCE [LARGE SCALE GENOMIC DNA]</scope>
    <source>
        <strain evidence="6">Houghton</strain>
    </source>
</reference>
<gene>
    <name evidence="6" type="ORF">EAH_00005460</name>
</gene>
<evidence type="ECO:0000256" key="5">
    <source>
        <dbReference type="SAM" id="MobiDB-lite"/>
    </source>
</evidence>
<evidence type="ECO:0000256" key="3">
    <source>
        <dbReference type="ARBA" id="ARBA00022737"/>
    </source>
</evidence>
<sequence length="323" mass="35990">MDILALRECPSLTNVDVSYNSLCFHDKTGAPGKPEALENTGVVTTLAPLAFQKNGDTQLEEQHYQDGTYVNQRAQSGHHVMVESRKEDENSLDLAVLPTDAPTAVGEESVTVTPHAQGSRGFVECFKSLPGLATLCLMGNPVTRQIFQYRRTLIATLRYLDDRPVKEQDHESALAWFRGGWDEEQKYHRHSAQPPVKFCSSPPLTLMASANMKNMMRTLTCAPEQEAHRQKINLALERISKEAAQRHDIGISQKLLAATEQCEAITKKWLKDSGCEHACSLNEEHTEEVTSAESAWLPPKQVRQPGLEPGSQPWEGCILPLDY</sequence>
<dbReference type="PANTHER" id="PTHR45973:SF9">
    <property type="entry name" value="LEUCINE-RICH REPEAT-CONTAINING PROTEIN 46"/>
    <property type="match status" value="1"/>
</dbReference>
<proteinExistence type="predicted"/>
<dbReference type="AlphaFoldDB" id="U6GRQ1"/>
<reference evidence="6" key="2">
    <citation type="submission" date="2013-10" db="EMBL/GenBank/DDBJ databases">
        <authorList>
            <person name="Aslett M."/>
        </authorList>
    </citation>
    <scope>NUCLEOTIDE SEQUENCE [LARGE SCALE GENOMIC DNA]</scope>
    <source>
        <strain evidence="6">Houghton</strain>
    </source>
</reference>
<organism evidence="6 7">
    <name type="scientific">Eimeria acervulina</name>
    <name type="common">Coccidian parasite</name>
    <dbReference type="NCBI Taxonomy" id="5801"/>
    <lineage>
        <taxon>Eukaryota</taxon>
        <taxon>Sar</taxon>
        <taxon>Alveolata</taxon>
        <taxon>Apicomplexa</taxon>
        <taxon>Conoidasida</taxon>
        <taxon>Coccidia</taxon>
        <taxon>Eucoccidiorida</taxon>
        <taxon>Eimeriorina</taxon>
        <taxon>Eimeriidae</taxon>
        <taxon>Eimeria</taxon>
    </lineage>
</organism>
<protein>
    <submittedName>
        <fullName evidence="6">Leucine rich repeat protein, putative</fullName>
    </submittedName>
</protein>
<feature type="region of interest" description="Disordered" evidence="5">
    <location>
        <begin position="290"/>
        <end position="309"/>
    </location>
</feature>
<dbReference type="GeneID" id="25268616"/>
<keyword evidence="7" id="KW-1185">Reference proteome</keyword>
<dbReference type="EMBL" id="HG672172">
    <property type="protein sequence ID" value="CDI82242.1"/>
    <property type="molecule type" value="Genomic_DNA"/>
</dbReference>
<dbReference type="RefSeq" id="XP_013248296.1">
    <property type="nucleotide sequence ID" value="XM_013392842.1"/>
</dbReference>
<name>U6GRQ1_EIMAC</name>
<dbReference type="InterPro" id="IPR032675">
    <property type="entry name" value="LRR_dom_sf"/>
</dbReference>
<dbReference type="InterPro" id="IPR050576">
    <property type="entry name" value="Cilia_flagella_integrity"/>
</dbReference>
<keyword evidence="2" id="KW-0433">Leucine-rich repeat</keyword>
<accession>U6GRQ1</accession>
<evidence type="ECO:0000256" key="4">
    <source>
        <dbReference type="ARBA" id="ARBA00023273"/>
    </source>
</evidence>
<keyword evidence="4" id="KW-0966">Cell projection</keyword>
<dbReference type="Proteomes" id="UP000018050">
    <property type="component" value="Unassembled WGS sequence"/>
</dbReference>
<evidence type="ECO:0000313" key="7">
    <source>
        <dbReference type="Proteomes" id="UP000018050"/>
    </source>
</evidence>
<dbReference type="OrthoDB" id="1904536at2759"/>
<dbReference type="VEuPathDB" id="ToxoDB:EAH_00005460"/>
<comment type="subcellular location">
    <subcellularLocation>
        <location evidence="1">Cell projection</location>
    </subcellularLocation>
</comment>
<keyword evidence="3" id="KW-0677">Repeat</keyword>
<dbReference type="Gene3D" id="3.80.10.10">
    <property type="entry name" value="Ribonuclease Inhibitor"/>
    <property type="match status" value="1"/>
</dbReference>
<dbReference type="PANTHER" id="PTHR45973">
    <property type="entry name" value="PROTEIN PHOSPHATASE 1 REGULATORY SUBUNIT SDS22-RELATED"/>
    <property type="match status" value="1"/>
</dbReference>
<evidence type="ECO:0000256" key="1">
    <source>
        <dbReference type="ARBA" id="ARBA00004316"/>
    </source>
</evidence>
<evidence type="ECO:0000313" key="6">
    <source>
        <dbReference type="EMBL" id="CDI82242.1"/>
    </source>
</evidence>
<evidence type="ECO:0000256" key="2">
    <source>
        <dbReference type="ARBA" id="ARBA00022614"/>
    </source>
</evidence>